<dbReference type="PROSITE" id="PS50902">
    <property type="entry name" value="FLAVODOXIN_LIKE"/>
    <property type="match status" value="1"/>
</dbReference>
<dbReference type="InterPro" id="IPR008254">
    <property type="entry name" value="Flavodoxin/NO_synth"/>
</dbReference>
<dbReference type="RefSeq" id="WP_143648566.1">
    <property type="nucleotide sequence ID" value="NZ_JABJXA010000142.1"/>
</dbReference>
<dbReference type="AlphaFoldDB" id="A0A5P0YTM9"/>
<dbReference type="GO" id="GO:0010181">
    <property type="term" value="F:FMN binding"/>
    <property type="evidence" value="ECO:0007669"/>
    <property type="project" value="InterPro"/>
</dbReference>
<dbReference type="PANTHER" id="PTHR30546:SF23">
    <property type="entry name" value="FLAVOPROTEIN-LIKE PROTEIN YCP4-RELATED"/>
    <property type="match status" value="1"/>
</dbReference>
<protein>
    <submittedName>
        <fullName evidence="3">Flavodoxin family protein</fullName>
    </submittedName>
    <submittedName>
        <fullName evidence="4">NADPH-dependent FMN reductase</fullName>
    </submittedName>
</protein>
<name>A0A5P0YTM9_9ACTN</name>
<reference evidence="3" key="3">
    <citation type="journal article" name="Syst. Appl. Microbiol.">
        <title>Streptomyces alkaliterrae sp. nov., isolated from an alkaline soil, and emended descriptions of Streptomyces alkaliphilus, Streptomyces calidiresistens and Streptomyces durbertensis.</title>
        <authorList>
            <person name="Swiecimska M."/>
            <person name="Golinska P."/>
            <person name="Nouioui I."/>
            <person name="Wypij M."/>
            <person name="Rai M."/>
            <person name="Sangal V."/>
            <person name="Goodfellow M."/>
        </authorList>
    </citation>
    <scope>NUCLEOTIDE SEQUENCE</scope>
    <source>
        <strain evidence="3">OF8</strain>
    </source>
</reference>
<dbReference type="GO" id="GO:0003955">
    <property type="term" value="F:NAD(P)H dehydrogenase (quinone) activity"/>
    <property type="evidence" value="ECO:0007669"/>
    <property type="project" value="TreeGrafter"/>
</dbReference>
<dbReference type="Proteomes" id="UP000320857">
    <property type="component" value="Unassembled WGS sequence"/>
</dbReference>
<gene>
    <name evidence="4" type="ORF">FNX44_014115</name>
    <name evidence="3" type="ORF">H3147_20045</name>
</gene>
<keyword evidence="5" id="KW-1185">Reference proteome</keyword>
<evidence type="ECO:0000256" key="1">
    <source>
        <dbReference type="SAM" id="MobiDB-lite"/>
    </source>
</evidence>
<dbReference type="SUPFAM" id="SSF52218">
    <property type="entry name" value="Flavoproteins"/>
    <property type="match status" value="1"/>
</dbReference>
<evidence type="ECO:0000259" key="2">
    <source>
        <dbReference type="PROSITE" id="PS50902"/>
    </source>
</evidence>
<proteinExistence type="predicted"/>
<dbReference type="Gene3D" id="3.40.50.360">
    <property type="match status" value="1"/>
</dbReference>
<feature type="compositionally biased region" description="Basic and acidic residues" evidence="1">
    <location>
        <begin position="206"/>
        <end position="229"/>
    </location>
</feature>
<dbReference type="EMBL" id="VJYK02000130">
    <property type="protein sequence ID" value="MQS02987.1"/>
    <property type="molecule type" value="Genomic_DNA"/>
</dbReference>
<evidence type="ECO:0000313" key="6">
    <source>
        <dbReference type="Proteomes" id="UP000517765"/>
    </source>
</evidence>
<dbReference type="OrthoDB" id="9801479at2"/>
<evidence type="ECO:0000313" key="3">
    <source>
        <dbReference type="EMBL" id="MBB1261099.1"/>
    </source>
</evidence>
<reference evidence="6" key="2">
    <citation type="submission" date="2020-05" db="EMBL/GenBank/DDBJ databases">
        <title>Classification of alakaliphilic streptomycetes isolated from an alkaline soil next to Lonar Crater, India and a proposal for the recognition of Streptomyces alkaliterrae sp. nov.</title>
        <authorList>
            <person name="Golinska P."/>
        </authorList>
    </citation>
    <scope>NUCLEOTIDE SEQUENCE [LARGE SCALE GENOMIC DNA]</scope>
    <source>
        <strain evidence="6">OF8</strain>
    </source>
</reference>
<feature type="region of interest" description="Disordered" evidence="1">
    <location>
        <begin position="202"/>
        <end position="229"/>
    </location>
</feature>
<dbReference type="Proteomes" id="UP000517765">
    <property type="component" value="Unassembled WGS sequence"/>
</dbReference>
<comment type="caution">
    <text evidence="4">The sequence shown here is derived from an EMBL/GenBank/DDBJ whole genome shotgun (WGS) entry which is preliminary data.</text>
</comment>
<dbReference type="InterPro" id="IPR005025">
    <property type="entry name" value="FMN_Rdtase-like_dom"/>
</dbReference>
<organism evidence="4 5">
    <name type="scientific">Streptomyces alkaliterrae</name>
    <dbReference type="NCBI Taxonomy" id="2213162"/>
    <lineage>
        <taxon>Bacteria</taxon>
        <taxon>Bacillati</taxon>
        <taxon>Actinomycetota</taxon>
        <taxon>Actinomycetes</taxon>
        <taxon>Kitasatosporales</taxon>
        <taxon>Streptomycetaceae</taxon>
        <taxon>Streptomyces</taxon>
    </lineage>
</organism>
<dbReference type="InterPro" id="IPR029039">
    <property type="entry name" value="Flavoprotein-like_sf"/>
</dbReference>
<reference evidence="4 5" key="1">
    <citation type="submission" date="2019-10" db="EMBL/GenBank/DDBJ databases">
        <title>Streptomyces sp. nov., a novel actinobacterium isolated from alkaline environment.</title>
        <authorList>
            <person name="Golinska P."/>
        </authorList>
    </citation>
    <scope>NUCLEOTIDE SEQUENCE [LARGE SCALE GENOMIC DNA]</scope>
    <source>
        <strain evidence="4 5">OF1</strain>
    </source>
</reference>
<evidence type="ECO:0000313" key="4">
    <source>
        <dbReference type="EMBL" id="MQS02987.1"/>
    </source>
</evidence>
<dbReference type="GO" id="GO:0016020">
    <property type="term" value="C:membrane"/>
    <property type="evidence" value="ECO:0007669"/>
    <property type="project" value="TreeGrafter"/>
</dbReference>
<evidence type="ECO:0000313" key="5">
    <source>
        <dbReference type="Proteomes" id="UP000320857"/>
    </source>
</evidence>
<dbReference type="EMBL" id="JABJXA010000142">
    <property type="protein sequence ID" value="MBB1261099.1"/>
    <property type="molecule type" value="Genomic_DNA"/>
</dbReference>
<dbReference type="PANTHER" id="PTHR30546">
    <property type="entry name" value="FLAVODOXIN-RELATED PROTEIN WRBA-RELATED"/>
    <property type="match status" value="1"/>
</dbReference>
<accession>A0A5P0YTM9</accession>
<dbReference type="Pfam" id="PF03358">
    <property type="entry name" value="FMN_red"/>
    <property type="match status" value="1"/>
</dbReference>
<feature type="domain" description="Flavodoxin-like" evidence="2">
    <location>
        <begin position="7"/>
        <end position="157"/>
    </location>
</feature>
<sequence length="229" mass="23652">MSAPVLVAVVHHSGYGHTARQAAAVRDGAAAVPDVRAELLDATALDSALWRTLDAADAIVFGSPTYMGATSAGFQQFAEASAPVWAARGWQDKLAAGFTNSAGANGNKDNALLALSVFAAQHGMHWVSLGLKPGWIYSSDGSPDDLNRLGAFVGAMAQSPSDLGPDDAPGAADLATARHLGERVARTALRYVHGREAAERLGQAVEEGRAVGEGRAVEEGRAVREGRAA</sequence>